<dbReference type="GO" id="GO:0042245">
    <property type="term" value="P:RNA repair"/>
    <property type="evidence" value="ECO:0007669"/>
    <property type="project" value="UniProtKB-KW"/>
</dbReference>
<dbReference type="CDD" id="cd00077">
    <property type="entry name" value="HDc"/>
    <property type="match status" value="1"/>
</dbReference>
<evidence type="ECO:0000256" key="8">
    <source>
        <dbReference type="ARBA" id="ARBA00022840"/>
    </source>
</evidence>
<evidence type="ECO:0000256" key="9">
    <source>
        <dbReference type="ARBA" id="ARBA00022842"/>
    </source>
</evidence>
<dbReference type="GO" id="GO:0046872">
    <property type="term" value="F:metal ion binding"/>
    <property type="evidence" value="ECO:0007669"/>
    <property type="project" value="UniProtKB-KW"/>
</dbReference>
<dbReference type="InterPro" id="IPR050124">
    <property type="entry name" value="tRNA_CCA-adding_enzyme"/>
</dbReference>
<evidence type="ECO:0000256" key="3">
    <source>
        <dbReference type="ARBA" id="ARBA00022694"/>
    </source>
</evidence>
<dbReference type="InterPro" id="IPR006675">
    <property type="entry name" value="HDIG_dom"/>
</dbReference>
<dbReference type="InterPro" id="IPR003607">
    <property type="entry name" value="HD/PDEase_dom"/>
</dbReference>
<keyword evidence="10" id="KW-0694">RNA-binding</keyword>
<dbReference type="SUPFAM" id="SSF81301">
    <property type="entry name" value="Nucleotidyltransferase"/>
    <property type="match status" value="1"/>
</dbReference>
<gene>
    <name evidence="12" type="ORF">METZ01_LOCUS6250</name>
</gene>
<reference evidence="12" key="1">
    <citation type="submission" date="2018-05" db="EMBL/GenBank/DDBJ databases">
        <authorList>
            <person name="Lanie J.A."/>
            <person name="Ng W.-L."/>
            <person name="Kazmierczak K.M."/>
            <person name="Andrzejewski T.M."/>
            <person name="Davidsen T.M."/>
            <person name="Wayne K.J."/>
            <person name="Tettelin H."/>
            <person name="Glass J.I."/>
            <person name="Rusch D."/>
            <person name="Podicherti R."/>
            <person name="Tsui H.-C.T."/>
            <person name="Winkler M.E."/>
        </authorList>
    </citation>
    <scope>NUCLEOTIDE SEQUENCE</scope>
</reference>
<keyword evidence="2" id="KW-0808">Transferase</keyword>
<dbReference type="PANTHER" id="PTHR47545:SF1">
    <property type="entry name" value="MULTIFUNCTIONAL CCA PROTEIN"/>
    <property type="match status" value="1"/>
</dbReference>
<dbReference type="GO" id="GO:0008033">
    <property type="term" value="P:tRNA processing"/>
    <property type="evidence" value="ECO:0007669"/>
    <property type="project" value="UniProtKB-KW"/>
</dbReference>
<dbReference type="EMBL" id="UINC01000331">
    <property type="protein sequence ID" value="SUZ53396.1"/>
    <property type="molecule type" value="Genomic_DNA"/>
</dbReference>
<evidence type="ECO:0000256" key="2">
    <source>
        <dbReference type="ARBA" id="ARBA00022679"/>
    </source>
</evidence>
<dbReference type="NCBIfam" id="TIGR00277">
    <property type="entry name" value="HDIG"/>
    <property type="match status" value="1"/>
</dbReference>
<dbReference type="InterPro" id="IPR032828">
    <property type="entry name" value="PolyA_RNA-bd"/>
</dbReference>
<name>A0A381NFM5_9ZZZZ</name>
<dbReference type="GO" id="GO:0003723">
    <property type="term" value="F:RNA binding"/>
    <property type="evidence" value="ECO:0007669"/>
    <property type="project" value="UniProtKB-KW"/>
</dbReference>
<proteinExistence type="predicted"/>
<keyword evidence="5" id="KW-0479">Metal-binding</keyword>
<dbReference type="Pfam" id="PF12627">
    <property type="entry name" value="PolyA_pol_RNAbd"/>
    <property type="match status" value="1"/>
</dbReference>
<evidence type="ECO:0000256" key="6">
    <source>
        <dbReference type="ARBA" id="ARBA00022741"/>
    </source>
</evidence>
<evidence type="ECO:0000259" key="11">
    <source>
        <dbReference type="PROSITE" id="PS51831"/>
    </source>
</evidence>
<dbReference type="Gene3D" id="1.10.3090.10">
    <property type="entry name" value="cca-adding enzyme, domain 2"/>
    <property type="match status" value="1"/>
</dbReference>
<evidence type="ECO:0000256" key="7">
    <source>
        <dbReference type="ARBA" id="ARBA00022800"/>
    </source>
</evidence>
<organism evidence="12">
    <name type="scientific">marine metagenome</name>
    <dbReference type="NCBI Taxonomy" id="408172"/>
    <lineage>
        <taxon>unclassified sequences</taxon>
        <taxon>metagenomes</taxon>
        <taxon>ecological metagenomes</taxon>
    </lineage>
</organism>
<dbReference type="Pfam" id="PF01966">
    <property type="entry name" value="HD"/>
    <property type="match status" value="1"/>
</dbReference>
<dbReference type="GO" id="GO:0005524">
    <property type="term" value="F:ATP binding"/>
    <property type="evidence" value="ECO:0007669"/>
    <property type="project" value="UniProtKB-KW"/>
</dbReference>
<dbReference type="PANTHER" id="PTHR47545">
    <property type="entry name" value="MULTIFUNCTIONAL CCA PROTEIN"/>
    <property type="match status" value="1"/>
</dbReference>
<evidence type="ECO:0000313" key="12">
    <source>
        <dbReference type="EMBL" id="SUZ53396.1"/>
    </source>
</evidence>
<dbReference type="InterPro" id="IPR043519">
    <property type="entry name" value="NT_sf"/>
</dbReference>
<dbReference type="Pfam" id="PF01743">
    <property type="entry name" value="PolyA_pol"/>
    <property type="match status" value="1"/>
</dbReference>
<dbReference type="CDD" id="cd05398">
    <property type="entry name" value="NT_ClassII-CCAase"/>
    <property type="match status" value="1"/>
</dbReference>
<keyword evidence="6" id="KW-0547">Nucleotide-binding</keyword>
<keyword evidence="7" id="KW-0692">RNA repair</keyword>
<accession>A0A381NFM5</accession>
<dbReference type="Gene3D" id="3.30.460.10">
    <property type="entry name" value="Beta Polymerase, domain 2"/>
    <property type="match status" value="1"/>
</dbReference>
<keyword evidence="3" id="KW-0819">tRNA processing</keyword>
<evidence type="ECO:0000256" key="1">
    <source>
        <dbReference type="ARBA" id="ARBA00001946"/>
    </source>
</evidence>
<evidence type="ECO:0000256" key="10">
    <source>
        <dbReference type="ARBA" id="ARBA00022884"/>
    </source>
</evidence>
<comment type="cofactor">
    <cofactor evidence="1">
        <name>Mg(2+)</name>
        <dbReference type="ChEBI" id="CHEBI:18420"/>
    </cofactor>
</comment>
<evidence type="ECO:0000256" key="4">
    <source>
        <dbReference type="ARBA" id="ARBA00022695"/>
    </source>
</evidence>
<dbReference type="InterPro" id="IPR002646">
    <property type="entry name" value="PolA_pol_head_dom"/>
</dbReference>
<dbReference type="Gene3D" id="1.10.246.80">
    <property type="match status" value="1"/>
</dbReference>
<sequence>MTNIGKILDQPIYKHILNIAITAGNLGKKENIRVYVVGGVVRDLILGRTIHDIDLMVEGDGILFAKKLAISIGVKKIVPFEKFGTALIPNKLLQIEVASSRMEQYESTSRKPSEVKSASLKEDLKRRDFTINAMAMDIHPENFGEIMDPLGGVADLEKKILRTPLDPDKTFSDDPLRMMRAAYFASKLNFKIEPQCRISIIKQAKRIKIVSWERIREEFIKILTTIKPSVGLVILQKTGLMKIVFPEIDIMYDMKQSSEWHHKDIFAHTLQVVDNAAELTEKMKVRFAALVHDIAKPRTRKIDPKKGYTFYGHDAIGERMLNKVAKRMRLSNHLANYLKKLTLLHLRPIALVKSEVTDSAVRRLMVSAGNELEDLMILCRADITTKNSKLVKKYLNNFDIVEKKMQVVLDKDSAEKFQSPIRGKEIMDIFGLEEGKEIGIIKKSVEEAILDGEIDNTYEAAKEYLIAYKNK</sequence>
<dbReference type="PROSITE" id="PS51831">
    <property type="entry name" value="HD"/>
    <property type="match status" value="1"/>
</dbReference>
<dbReference type="GO" id="GO:0016779">
    <property type="term" value="F:nucleotidyltransferase activity"/>
    <property type="evidence" value="ECO:0007669"/>
    <property type="project" value="UniProtKB-KW"/>
</dbReference>
<dbReference type="InterPro" id="IPR006674">
    <property type="entry name" value="HD_domain"/>
</dbReference>
<protein>
    <recommendedName>
        <fullName evidence="11">HD domain-containing protein</fullName>
    </recommendedName>
</protein>
<dbReference type="AlphaFoldDB" id="A0A381NFM5"/>
<dbReference type="SMART" id="SM00471">
    <property type="entry name" value="HDc"/>
    <property type="match status" value="1"/>
</dbReference>
<evidence type="ECO:0000256" key="5">
    <source>
        <dbReference type="ARBA" id="ARBA00022723"/>
    </source>
</evidence>
<keyword evidence="9" id="KW-0460">Magnesium</keyword>
<keyword evidence="4" id="KW-0548">Nucleotidyltransferase</keyword>
<keyword evidence="8" id="KW-0067">ATP-binding</keyword>
<feature type="domain" description="HD" evidence="11">
    <location>
        <begin position="265"/>
        <end position="361"/>
    </location>
</feature>
<dbReference type="SUPFAM" id="SSF81891">
    <property type="entry name" value="Poly A polymerase C-terminal region-like"/>
    <property type="match status" value="1"/>
</dbReference>